<dbReference type="AlphaFoldDB" id="A0A5B7CVP3"/>
<sequence>MLRYMGVWEGEVYDHCRKTAAYTFYQVNKSNFLSRLFDECYFKMTKVIVSEQPTRARIVVDTKERKKERPDHFLSDHGNNTYRGDLRLRASRRAIGISSSSHSPKLLLFPARRRSGRHSPLSRSLP</sequence>
<proteinExistence type="predicted"/>
<organism evidence="1 2">
    <name type="scientific">Portunus trituberculatus</name>
    <name type="common">Swimming crab</name>
    <name type="synonym">Neptunus trituberculatus</name>
    <dbReference type="NCBI Taxonomy" id="210409"/>
    <lineage>
        <taxon>Eukaryota</taxon>
        <taxon>Metazoa</taxon>
        <taxon>Ecdysozoa</taxon>
        <taxon>Arthropoda</taxon>
        <taxon>Crustacea</taxon>
        <taxon>Multicrustacea</taxon>
        <taxon>Malacostraca</taxon>
        <taxon>Eumalacostraca</taxon>
        <taxon>Eucarida</taxon>
        <taxon>Decapoda</taxon>
        <taxon>Pleocyemata</taxon>
        <taxon>Brachyura</taxon>
        <taxon>Eubrachyura</taxon>
        <taxon>Portunoidea</taxon>
        <taxon>Portunidae</taxon>
        <taxon>Portuninae</taxon>
        <taxon>Portunus</taxon>
    </lineage>
</organism>
<keyword evidence="2" id="KW-1185">Reference proteome</keyword>
<dbReference type="Proteomes" id="UP000324222">
    <property type="component" value="Unassembled WGS sequence"/>
</dbReference>
<evidence type="ECO:0000313" key="1">
    <source>
        <dbReference type="EMBL" id="MPC12396.1"/>
    </source>
</evidence>
<comment type="caution">
    <text evidence="1">The sequence shown here is derived from an EMBL/GenBank/DDBJ whole genome shotgun (WGS) entry which is preliminary data.</text>
</comment>
<name>A0A5B7CVP3_PORTR</name>
<gene>
    <name evidence="1" type="ORF">E2C01_005086</name>
</gene>
<accession>A0A5B7CVP3</accession>
<reference evidence="1 2" key="1">
    <citation type="submission" date="2019-05" db="EMBL/GenBank/DDBJ databases">
        <title>Another draft genome of Portunus trituberculatus and its Hox gene families provides insights of decapod evolution.</title>
        <authorList>
            <person name="Jeong J.-H."/>
            <person name="Song I."/>
            <person name="Kim S."/>
            <person name="Choi T."/>
            <person name="Kim D."/>
            <person name="Ryu S."/>
            <person name="Kim W."/>
        </authorList>
    </citation>
    <scope>NUCLEOTIDE SEQUENCE [LARGE SCALE GENOMIC DNA]</scope>
    <source>
        <tissue evidence="1">Muscle</tissue>
    </source>
</reference>
<evidence type="ECO:0000313" key="2">
    <source>
        <dbReference type="Proteomes" id="UP000324222"/>
    </source>
</evidence>
<protein>
    <submittedName>
        <fullName evidence="1">Uncharacterized protein</fullName>
    </submittedName>
</protein>
<dbReference type="EMBL" id="VSRR010000214">
    <property type="protein sequence ID" value="MPC12396.1"/>
    <property type="molecule type" value="Genomic_DNA"/>
</dbReference>